<dbReference type="OrthoDB" id="2408655at2759"/>
<evidence type="ECO:0000313" key="2">
    <source>
        <dbReference type="Proteomes" id="UP000268350"/>
    </source>
</evidence>
<proteinExistence type="predicted"/>
<accession>A0A3B0KJ51</accession>
<dbReference type="PANTHER" id="PTHR23171:SF13">
    <property type="entry name" value="DNA-DIRECTED RNA POLYMERASE II SUBUNIT GRINL1A"/>
    <property type="match status" value="1"/>
</dbReference>
<reference evidence="2" key="1">
    <citation type="submission" date="2018-01" db="EMBL/GenBank/DDBJ databases">
        <authorList>
            <person name="Alioto T."/>
            <person name="Alioto T."/>
        </authorList>
    </citation>
    <scope>NUCLEOTIDE SEQUENCE [LARGE SCALE GENOMIC DNA]</scope>
</reference>
<dbReference type="EMBL" id="OUUW01000008">
    <property type="protein sequence ID" value="SPP83778.1"/>
    <property type="molecule type" value="Genomic_DNA"/>
</dbReference>
<dbReference type="GO" id="GO:0003711">
    <property type="term" value="F:transcription elongation factor activity"/>
    <property type="evidence" value="ECO:0007669"/>
    <property type="project" value="InterPro"/>
</dbReference>
<protein>
    <submittedName>
        <fullName evidence="1">Uncharacterized protein</fullName>
    </submittedName>
</protein>
<keyword evidence="2" id="KW-1185">Reference proteome</keyword>
<dbReference type="AlphaFoldDB" id="A0A3B0KJ51"/>
<dbReference type="OMA" id="GIHYTVY"/>
<dbReference type="STRING" id="7266.A0A3B0KJ51"/>
<dbReference type="GO" id="GO:0006368">
    <property type="term" value="P:transcription elongation by RNA polymerase II"/>
    <property type="evidence" value="ECO:0007669"/>
    <property type="project" value="InterPro"/>
</dbReference>
<dbReference type="Pfam" id="PF15328">
    <property type="entry name" value="GCOM2"/>
    <property type="match status" value="1"/>
</dbReference>
<evidence type="ECO:0000313" key="1">
    <source>
        <dbReference type="EMBL" id="SPP83778.1"/>
    </source>
</evidence>
<name>A0A3B0KJ51_DROGU</name>
<dbReference type="PRINTS" id="PR02085">
    <property type="entry name" value="POLR2GRINL1"/>
</dbReference>
<dbReference type="InterPro" id="IPR026213">
    <property type="entry name" value="GRINL1"/>
</dbReference>
<dbReference type="Proteomes" id="UP000268350">
    <property type="component" value="Unassembled WGS sequence"/>
</dbReference>
<organism evidence="1 2">
    <name type="scientific">Drosophila guanche</name>
    <name type="common">Fruit fly</name>
    <dbReference type="NCBI Taxonomy" id="7266"/>
    <lineage>
        <taxon>Eukaryota</taxon>
        <taxon>Metazoa</taxon>
        <taxon>Ecdysozoa</taxon>
        <taxon>Arthropoda</taxon>
        <taxon>Hexapoda</taxon>
        <taxon>Insecta</taxon>
        <taxon>Pterygota</taxon>
        <taxon>Neoptera</taxon>
        <taxon>Endopterygota</taxon>
        <taxon>Diptera</taxon>
        <taxon>Brachycera</taxon>
        <taxon>Muscomorpha</taxon>
        <taxon>Ephydroidea</taxon>
        <taxon>Drosophilidae</taxon>
        <taxon>Drosophila</taxon>
        <taxon>Sophophora</taxon>
    </lineage>
</organism>
<dbReference type="InterPro" id="IPR051375">
    <property type="entry name" value="Tuftelin_GRINL1A/MYZAP/CCD68"/>
</dbReference>
<sequence length="378" mass="42734">MNKKFIAAPLNRIPGTSQAKEQHCKDLKTLSYAELLEIRDRQSNLLSFKTRLMQLPDKGRRLQESYDKLLDEIRRRDDVEATAQMLSELNIASKGKIALNNLEWNGREIVDEGAHVEDILDSDDELEMDPLRIIAQGTMHEKRVKVLPPPESLITAGDLADIETFKKTADSPDSALDGQSASSSIPAELIEIDASLVAAKYSKEAHTYPPVDQHSLYLIDKTEPKEKSAVREKFRPFRTTISNVHDPDKERIRKKGKHWEITAATPPLIQYKEVQMVPLAESATLQLDFMQRIKELRIQQAEQRLAQQQGSCRVPASGLQLPAESVLKTKASFTNYRNPQVDYLIEGRQKPSELNEVHDPTSLDRAASTSGIHYTVYE</sequence>
<dbReference type="PANTHER" id="PTHR23171">
    <property type="entry name" value="GDOWN1"/>
    <property type="match status" value="1"/>
</dbReference>
<gene>
    <name evidence="1" type="ORF">DGUA_6G016248</name>
</gene>
<dbReference type="GO" id="GO:0005634">
    <property type="term" value="C:nucleus"/>
    <property type="evidence" value="ECO:0007669"/>
    <property type="project" value="InterPro"/>
</dbReference>